<feature type="transmembrane region" description="Helical" evidence="9">
    <location>
        <begin position="82"/>
        <end position="101"/>
    </location>
</feature>
<protein>
    <recommendedName>
        <fullName evidence="12">Amino acid transporter transmembrane domain-containing protein</fullName>
    </recommendedName>
</protein>
<gene>
    <name evidence="10" type="ORF">ACHAW5_008759</name>
</gene>
<keyword evidence="3" id="KW-1003">Cell membrane</keyword>
<evidence type="ECO:0000256" key="2">
    <source>
        <dbReference type="ARBA" id="ARBA00022448"/>
    </source>
</evidence>
<evidence type="ECO:0000256" key="9">
    <source>
        <dbReference type="SAM" id="Phobius"/>
    </source>
</evidence>
<dbReference type="AlphaFoldDB" id="A0ABD3PSY4"/>
<dbReference type="GO" id="GO:0005886">
    <property type="term" value="C:plasma membrane"/>
    <property type="evidence" value="ECO:0007669"/>
    <property type="project" value="UniProtKB-SubCell"/>
</dbReference>
<keyword evidence="4" id="KW-0997">Cell inner membrane</keyword>
<evidence type="ECO:0000256" key="3">
    <source>
        <dbReference type="ARBA" id="ARBA00022475"/>
    </source>
</evidence>
<dbReference type="PANTHER" id="PTHR32195">
    <property type="entry name" value="OS07G0662800 PROTEIN"/>
    <property type="match status" value="1"/>
</dbReference>
<evidence type="ECO:0008006" key="12">
    <source>
        <dbReference type="Google" id="ProtNLM"/>
    </source>
</evidence>
<feature type="transmembrane region" description="Helical" evidence="9">
    <location>
        <begin position="150"/>
        <end position="169"/>
    </location>
</feature>
<feature type="transmembrane region" description="Helical" evidence="9">
    <location>
        <begin position="318"/>
        <end position="341"/>
    </location>
</feature>
<comment type="caution">
    <text evidence="10">The sequence shown here is derived from an EMBL/GenBank/DDBJ whole genome shotgun (WGS) entry which is preliminary data.</text>
</comment>
<evidence type="ECO:0000256" key="6">
    <source>
        <dbReference type="ARBA" id="ARBA00022989"/>
    </source>
</evidence>
<dbReference type="InterPro" id="IPR018227">
    <property type="entry name" value="Amino_acid_transport_2"/>
</dbReference>
<organism evidence="10 11">
    <name type="scientific">Stephanodiscus triporus</name>
    <dbReference type="NCBI Taxonomy" id="2934178"/>
    <lineage>
        <taxon>Eukaryota</taxon>
        <taxon>Sar</taxon>
        <taxon>Stramenopiles</taxon>
        <taxon>Ochrophyta</taxon>
        <taxon>Bacillariophyta</taxon>
        <taxon>Coscinodiscophyceae</taxon>
        <taxon>Thalassiosirophycidae</taxon>
        <taxon>Stephanodiscales</taxon>
        <taxon>Stephanodiscaceae</taxon>
        <taxon>Stephanodiscus</taxon>
    </lineage>
</organism>
<evidence type="ECO:0000256" key="1">
    <source>
        <dbReference type="ARBA" id="ARBA00004429"/>
    </source>
</evidence>
<keyword evidence="2" id="KW-0813">Transport</keyword>
<evidence type="ECO:0000256" key="8">
    <source>
        <dbReference type="SAM" id="MobiDB-lite"/>
    </source>
</evidence>
<keyword evidence="7 9" id="KW-0472">Membrane</keyword>
<evidence type="ECO:0000256" key="7">
    <source>
        <dbReference type="ARBA" id="ARBA00023136"/>
    </source>
</evidence>
<reference evidence="10 11" key="1">
    <citation type="submission" date="2024-10" db="EMBL/GenBank/DDBJ databases">
        <title>Updated reference genomes for cyclostephanoid diatoms.</title>
        <authorList>
            <person name="Roberts W.R."/>
            <person name="Alverson A.J."/>
        </authorList>
    </citation>
    <scope>NUCLEOTIDE SEQUENCE [LARGE SCALE GENOMIC DNA]</scope>
    <source>
        <strain evidence="10 11">AJA276-08</strain>
    </source>
</reference>
<feature type="transmembrane region" description="Helical" evidence="9">
    <location>
        <begin position="243"/>
        <end position="267"/>
    </location>
</feature>
<proteinExistence type="predicted"/>
<dbReference type="Proteomes" id="UP001530315">
    <property type="component" value="Unassembled WGS sequence"/>
</dbReference>
<feature type="compositionally biased region" description="Polar residues" evidence="8">
    <location>
        <begin position="1"/>
        <end position="22"/>
    </location>
</feature>
<feature type="region of interest" description="Disordered" evidence="8">
    <location>
        <begin position="1"/>
        <end position="25"/>
    </location>
</feature>
<keyword evidence="6 9" id="KW-1133">Transmembrane helix</keyword>
<evidence type="ECO:0000313" key="10">
    <source>
        <dbReference type="EMBL" id="KAL3790826.1"/>
    </source>
</evidence>
<dbReference type="EMBL" id="JALLAZ020000621">
    <property type="protein sequence ID" value="KAL3790826.1"/>
    <property type="molecule type" value="Genomic_DNA"/>
</dbReference>
<evidence type="ECO:0000256" key="4">
    <source>
        <dbReference type="ARBA" id="ARBA00022519"/>
    </source>
</evidence>
<evidence type="ECO:0000313" key="11">
    <source>
        <dbReference type="Proteomes" id="UP001530315"/>
    </source>
</evidence>
<feature type="transmembrane region" description="Helical" evidence="9">
    <location>
        <begin position="288"/>
        <end position="312"/>
    </location>
</feature>
<feature type="transmembrane region" description="Helical" evidence="9">
    <location>
        <begin position="175"/>
        <end position="193"/>
    </location>
</feature>
<accession>A0ABD3PSY4</accession>
<name>A0ABD3PSY4_9STRA</name>
<dbReference type="Pfam" id="PF03222">
    <property type="entry name" value="Trp_Tyr_perm"/>
    <property type="match status" value="1"/>
</dbReference>
<keyword evidence="11" id="KW-1185">Reference proteome</keyword>
<keyword evidence="5 9" id="KW-0812">Transmembrane</keyword>
<comment type="subcellular location">
    <subcellularLocation>
        <location evidence="1">Cell inner membrane</location>
        <topology evidence="1">Multi-pass membrane protein</topology>
    </subcellularLocation>
</comment>
<evidence type="ECO:0000256" key="5">
    <source>
        <dbReference type="ARBA" id="ARBA00022692"/>
    </source>
</evidence>
<sequence length="384" mass="39637">MSSSLISQNNNGSRSQRTSLSVATLEGSEISPNRADRVSLIPNINVPAVTRGNLDDVTKVLSASCLVIRNTVGSSMFVLPEAVGGVGLPWGSVIFSGLYIYNLISRLLLADVAISLHESSECEVPSSFKDFVDTALRSDAVGTFTAGASLLSNSCFLAYGAIAAGPLLVDTFPGLGLDPVVGTCAFAAMISLFAATQTNTGLEKIANAVVMVVFSIPSITKLLDFDRTKTFIALGGGLDSSTASSAGAAAFAAFSASALFVSCLTAVMSLAKDYESIFSSTVENDYDFPLLQFSIPAVAASVIPPVAVALAFSRGGDITAALHFNGAIIVPFLYGLLPIVLHRGVRQVQGQDSAIPSISSVPQVLLGAGTLCALGQEILPNLMG</sequence>
<dbReference type="PANTHER" id="PTHR32195:SF26">
    <property type="entry name" value="TRYPTOPHAN OR TYROSINE TRANSPORTER PROTEIN"/>
    <property type="match status" value="1"/>
</dbReference>